<proteinExistence type="predicted"/>
<dbReference type="AlphaFoldDB" id="A0A927MPW5"/>
<evidence type="ECO:0000313" key="2">
    <source>
        <dbReference type="Proteomes" id="UP000638648"/>
    </source>
</evidence>
<organism evidence="1 2">
    <name type="scientific">Actinopolymorpha pittospori</name>
    <dbReference type="NCBI Taxonomy" id="648752"/>
    <lineage>
        <taxon>Bacteria</taxon>
        <taxon>Bacillati</taxon>
        <taxon>Actinomycetota</taxon>
        <taxon>Actinomycetes</taxon>
        <taxon>Propionibacteriales</taxon>
        <taxon>Actinopolymorphaceae</taxon>
        <taxon>Actinopolymorpha</taxon>
    </lineage>
</organism>
<sequence>MGNIACHFLPTCSGPRHGDPIRRFVSTLRQDDGWYAAQQGLERRRATQSRLQLLPTTLPVTIDGRLRPFNVDNQGPQFVEEACQRLLFMYGRGPKR</sequence>
<evidence type="ECO:0000313" key="1">
    <source>
        <dbReference type="EMBL" id="MBE1604196.1"/>
    </source>
</evidence>
<keyword evidence="2" id="KW-1185">Reference proteome</keyword>
<accession>A0A927MPW5</accession>
<dbReference type="RefSeq" id="WP_192748802.1">
    <property type="nucleotide sequence ID" value="NZ_JADBEM010000001.1"/>
</dbReference>
<dbReference type="EMBL" id="JADBEM010000001">
    <property type="protein sequence ID" value="MBE1604196.1"/>
    <property type="molecule type" value="Genomic_DNA"/>
</dbReference>
<reference evidence="1" key="1">
    <citation type="submission" date="2020-10" db="EMBL/GenBank/DDBJ databases">
        <title>Sequencing the genomes of 1000 actinobacteria strains.</title>
        <authorList>
            <person name="Klenk H.-P."/>
        </authorList>
    </citation>
    <scope>NUCLEOTIDE SEQUENCE</scope>
    <source>
        <strain evidence="1">DSM 45354</strain>
    </source>
</reference>
<dbReference type="Proteomes" id="UP000638648">
    <property type="component" value="Unassembled WGS sequence"/>
</dbReference>
<name>A0A927MPW5_9ACTN</name>
<gene>
    <name evidence="1" type="ORF">HEB94_001044</name>
</gene>
<comment type="caution">
    <text evidence="1">The sequence shown here is derived from an EMBL/GenBank/DDBJ whole genome shotgun (WGS) entry which is preliminary data.</text>
</comment>
<protein>
    <submittedName>
        <fullName evidence="1">Uncharacterized protein</fullName>
    </submittedName>
</protein>